<dbReference type="AlphaFoldDB" id="A0A6G1DTP4"/>
<dbReference type="GO" id="GO:0051225">
    <property type="term" value="P:spindle assembly"/>
    <property type="evidence" value="ECO:0007669"/>
    <property type="project" value="TreeGrafter"/>
</dbReference>
<accession>A0A6G1DTP4</accession>
<protein>
    <recommendedName>
        <fullName evidence="5">Gamma tubulin complex component protein N-terminal domain-containing protein</fullName>
    </recommendedName>
</protein>
<feature type="domain" description="Gamma tubulin complex component protein N-terminal" evidence="5">
    <location>
        <begin position="184"/>
        <end position="278"/>
    </location>
</feature>
<dbReference type="GO" id="GO:0051321">
    <property type="term" value="P:meiotic cell cycle"/>
    <property type="evidence" value="ECO:0007669"/>
    <property type="project" value="TreeGrafter"/>
</dbReference>
<keyword evidence="7" id="KW-1185">Reference proteome</keyword>
<dbReference type="GO" id="GO:0000930">
    <property type="term" value="C:gamma-tubulin complex"/>
    <property type="evidence" value="ECO:0007669"/>
    <property type="project" value="TreeGrafter"/>
</dbReference>
<sequence>MDDHQTQDLVKELVHRLVSAESDGGGGGGGGRDAGGALRFAHRLLSSRLAPAVLPDEHALAESIKRRLAASGRPDDALALTDLHSKLSARSRPASLWPLLYLLDSLSSHRRAAAAASCLPNLPTAAPPRTAAAAVGKPSSRATGAPPGGVVLVSKDPDNIREIALREYTELVLDETEVSEAALVRDVLYACQGIDGRYVRFDKGSDAYDLPDGVRVPRSTRTLVRQLCELGWLFRKVRGFISDNISRSPSDAATEVGTVAQAFCSALQEELSDYYKPVSYTHLDVYKRQLLLRSSGGAL</sequence>
<dbReference type="GO" id="GO:0000278">
    <property type="term" value="P:mitotic cell cycle"/>
    <property type="evidence" value="ECO:0007669"/>
    <property type="project" value="TreeGrafter"/>
</dbReference>
<evidence type="ECO:0000256" key="4">
    <source>
        <dbReference type="ARBA" id="ARBA00023212"/>
    </source>
</evidence>
<dbReference type="InterPro" id="IPR041470">
    <property type="entry name" value="GCP_N"/>
</dbReference>
<dbReference type="GO" id="GO:0007020">
    <property type="term" value="P:microtubule nucleation"/>
    <property type="evidence" value="ECO:0007669"/>
    <property type="project" value="InterPro"/>
</dbReference>
<evidence type="ECO:0000256" key="2">
    <source>
        <dbReference type="ARBA" id="ARBA00022490"/>
    </source>
</evidence>
<keyword evidence="4" id="KW-0206">Cytoskeleton</keyword>
<dbReference type="PANTHER" id="PTHR19302:SF14">
    <property type="entry name" value="GAMMA-TUBULIN COMPLEX COMPONENT 3"/>
    <property type="match status" value="1"/>
</dbReference>
<dbReference type="GO" id="GO:0043015">
    <property type="term" value="F:gamma-tubulin binding"/>
    <property type="evidence" value="ECO:0007669"/>
    <property type="project" value="InterPro"/>
</dbReference>
<dbReference type="GO" id="GO:0000922">
    <property type="term" value="C:spindle pole"/>
    <property type="evidence" value="ECO:0007669"/>
    <property type="project" value="InterPro"/>
</dbReference>
<reference evidence="6 7" key="1">
    <citation type="submission" date="2019-11" db="EMBL/GenBank/DDBJ databases">
        <title>Whole genome sequence of Oryza granulata.</title>
        <authorList>
            <person name="Li W."/>
        </authorList>
    </citation>
    <scope>NUCLEOTIDE SEQUENCE [LARGE SCALE GENOMIC DNA]</scope>
    <source>
        <strain evidence="7">cv. Menghai</strain>
        <tissue evidence="6">Leaf</tissue>
    </source>
</reference>
<dbReference type="GO" id="GO:0005874">
    <property type="term" value="C:microtubule"/>
    <property type="evidence" value="ECO:0007669"/>
    <property type="project" value="UniProtKB-KW"/>
</dbReference>
<dbReference type="Pfam" id="PF17681">
    <property type="entry name" value="GCP_N_terminal"/>
    <property type="match status" value="1"/>
</dbReference>
<dbReference type="OrthoDB" id="5860513at2759"/>
<dbReference type="EMBL" id="SPHZ02000006">
    <property type="protein sequence ID" value="KAF0915761.1"/>
    <property type="molecule type" value="Genomic_DNA"/>
</dbReference>
<keyword evidence="2" id="KW-0963">Cytoplasm</keyword>
<evidence type="ECO:0000256" key="3">
    <source>
        <dbReference type="ARBA" id="ARBA00022701"/>
    </source>
</evidence>
<dbReference type="Proteomes" id="UP000479710">
    <property type="component" value="Unassembled WGS sequence"/>
</dbReference>
<gene>
    <name evidence="6" type="ORF">E2562_038728</name>
</gene>
<proteinExistence type="predicted"/>
<dbReference type="InterPro" id="IPR007259">
    <property type="entry name" value="GCP"/>
</dbReference>
<comment type="caution">
    <text evidence="6">The sequence shown here is derived from an EMBL/GenBank/DDBJ whole genome shotgun (WGS) entry which is preliminary data.</text>
</comment>
<name>A0A6G1DTP4_9ORYZ</name>
<keyword evidence="3" id="KW-0493">Microtubule</keyword>
<evidence type="ECO:0000313" key="7">
    <source>
        <dbReference type="Proteomes" id="UP000479710"/>
    </source>
</evidence>
<dbReference type="PANTHER" id="PTHR19302">
    <property type="entry name" value="GAMMA TUBULIN COMPLEX PROTEIN"/>
    <property type="match status" value="1"/>
</dbReference>
<evidence type="ECO:0000313" key="6">
    <source>
        <dbReference type="EMBL" id="KAF0915761.1"/>
    </source>
</evidence>
<dbReference type="GO" id="GO:0031122">
    <property type="term" value="P:cytoplasmic microtubule organization"/>
    <property type="evidence" value="ECO:0007669"/>
    <property type="project" value="TreeGrafter"/>
</dbReference>
<organism evidence="6 7">
    <name type="scientific">Oryza meyeriana var. granulata</name>
    <dbReference type="NCBI Taxonomy" id="110450"/>
    <lineage>
        <taxon>Eukaryota</taxon>
        <taxon>Viridiplantae</taxon>
        <taxon>Streptophyta</taxon>
        <taxon>Embryophyta</taxon>
        <taxon>Tracheophyta</taxon>
        <taxon>Spermatophyta</taxon>
        <taxon>Magnoliopsida</taxon>
        <taxon>Liliopsida</taxon>
        <taxon>Poales</taxon>
        <taxon>Poaceae</taxon>
        <taxon>BOP clade</taxon>
        <taxon>Oryzoideae</taxon>
        <taxon>Oryzeae</taxon>
        <taxon>Oryzinae</taxon>
        <taxon>Oryza</taxon>
        <taxon>Oryza meyeriana</taxon>
    </lineage>
</organism>
<comment type="subcellular location">
    <subcellularLocation>
        <location evidence="1">Cytoplasm</location>
        <location evidence="1">Cytoskeleton</location>
    </subcellularLocation>
</comment>
<evidence type="ECO:0000256" key="1">
    <source>
        <dbReference type="ARBA" id="ARBA00004245"/>
    </source>
</evidence>
<dbReference type="GO" id="GO:0051011">
    <property type="term" value="F:microtubule minus-end binding"/>
    <property type="evidence" value="ECO:0007669"/>
    <property type="project" value="TreeGrafter"/>
</dbReference>
<evidence type="ECO:0000259" key="5">
    <source>
        <dbReference type="Pfam" id="PF17681"/>
    </source>
</evidence>